<reference evidence="2" key="1">
    <citation type="journal article" date="2019" name="BMC Genomics">
        <title>A new reference genome for Sorghum bicolor reveals high levels of sequence similarity between sweet and grain genotypes: implications for the genetics of sugar metabolism.</title>
        <authorList>
            <person name="Cooper E.A."/>
            <person name="Brenton Z.W."/>
            <person name="Flinn B.S."/>
            <person name="Jenkins J."/>
            <person name="Shu S."/>
            <person name="Flowers D."/>
            <person name="Luo F."/>
            <person name="Wang Y."/>
            <person name="Xia P."/>
            <person name="Barry K."/>
            <person name="Daum C."/>
            <person name="Lipzen A."/>
            <person name="Yoshinaga Y."/>
            <person name="Schmutz J."/>
            <person name="Saski C."/>
            <person name="Vermerris W."/>
            <person name="Kresovich S."/>
        </authorList>
    </citation>
    <scope>NUCLEOTIDE SEQUENCE</scope>
</reference>
<gene>
    <name evidence="2" type="ORF">BDA96_10G226600</name>
</gene>
<accession>A0A921U1S7</accession>
<evidence type="ECO:0000313" key="2">
    <source>
        <dbReference type="EMBL" id="KAG0514826.1"/>
    </source>
</evidence>
<evidence type="ECO:0000313" key="3">
    <source>
        <dbReference type="Proteomes" id="UP000807115"/>
    </source>
</evidence>
<comment type="caution">
    <text evidence="2">The sequence shown here is derived from an EMBL/GenBank/DDBJ whole genome shotgun (WGS) entry which is preliminary data.</text>
</comment>
<feature type="region of interest" description="Disordered" evidence="1">
    <location>
        <begin position="68"/>
        <end position="136"/>
    </location>
</feature>
<feature type="compositionally biased region" description="Basic and acidic residues" evidence="1">
    <location>
        <begin position="76"/>
        <end position="94"/>
    </location>
</feature>
<reference evidence="2" key="2">
    <citation type="submission" date="2020-10" db="EMBL/GenBank/DDBJ databases">
        <authorList>
            <person name="Cooper E.A."/>
            <person name="Brenton Z.W."/>
            <person name="Flinn B.S."/>
            <person name="Jenkins J."/>
            <person name="Shu S."/>
            <person name="Flowers D."/>
            <person name="Luo F."/>
            <person name="Wang Y."/>
            <person name="Xia P."/>
            <person name="Barry K."/>
            <person name="Daum C."/>
            <person name="Lipzen A."/>
            <person name="Yoshinaga Y."/>
            <person name="Schmutz J."/>
            <person name="Saski C."/>
            <person name="Vermerris W."/>
            <person name="Kresovich S."/>
        </authorList>
    </citation>
    <scope>NUCLEOTIDE SEQUENCE</scope>
</reference>
<protein>
    <submittedName>
        <fullName evidence="2">Uncharacterized protein</fullName>
    </submittedName>
</protein>
<proteinExistence type="predicted"/>
<evidence type="ECO:0000256" key="1">
    <source>
        <dbReference type="SAM" id="MobiDB-lite"/>
    </source>
</evidence>
<dbReference type="AlphaFoldDB" id="A0A921U1S7"/>
<dbReference type="Proteomes" id="UP000807115">
    <property type="component" value="Chromosome 10"/>
</dbReference>
<name>A0A921U1S7_SORBI</name>
<sequence>MGAAGRGPRWAWAGGGEERRAARWEAARAPTAPIECARHLINSSPAPRPHPSIPIHHCARHCCPPARPHHTHTHTHSKEVPRKGNERATGDREGVQQGEGAATNRTGYRREHASNPPPVHHHGTTTGRSLAVHPRSWLGEGRKERKRYAVGGDRRAAGGVLRRCSPVISPPPAAPIGPGGRPLLGSRRALRVQPARRSLDAVVLTGGAVAFYATFPGLLKPET</sequence>
<dbReference type="EMBL" id="CM027689">
    <property type="protein sequence ID" value="KAG0514826.1"/>
    <property type="molecule type" value="Genomic_DNA"/>
</dbReference>
<organism evidence="2 3">
    <name type="scientific">Sorghum bicolor</name>
    <name type="common">Sorghum</name>
    <name type="synonym">Sorghum vulgare</name>
    <dbReference type="NCBI Taxonomy" id="4558"/>
    <lineage>
        <taxon>Eukaryota</taxon>
        <taxon>Viridiplantae</taxon>
        <taxon>Streptophyta</taxon>
        <taxon>Embryophyta</taxon>
        <taxon>Tracheophyta</taxon>
        <taxon>Spermatophyta</taxon>
        <taxon>Magnoliopsida</taxon>
        <taxon>Liliopsida</taxon>
        <taxon>Poales</taxon>
        <taxon>Poaceae</taxon>
        <taxon>PACMAD clade</taxon>
        <taxon>Panicoideae</taxon>
        <taxon>Andropogonodae</taxon>
        <taxon>Andropogoneae</taxon>
        <taxon>Sorghinae</taxon>
        <taxon>Sorghum</taxon>
    </lineage>
</organism>